<dbReference type="EMBL" id="LHXX01000037">
    <property type="protein sequence ID" value="KXB01865.1"/>
    <property type="molecule type" value="Genomic_DNA"/>
</dbReference>
<dbReference type="GO" id="GO:0016829">
    <property type="term" value="F:lyase activity"/>
    <property type="evidence" value="ECO:0007669"/>
    <property type="project" value="UniProtKB-KW"/>
</dbReference>
<keyword evidence="9" id="KW-1185">Reference proteome</keyword>
<evidence type="ECO:0000259" key="7">
    <source>
        <dbReference type="Pfam" id="PF05681"/>
    </source>
</evidence>
<reference evidence="8 9" key="1">
    <citation type="journal article" date="2016" name="Sci. Rep.">
        <title>Metabolic traits of an uncultured archaeal lineage -MSBL1- from brine pools of the Red Sea.</title>
        <authorList>
            <person name="Mwirichia R."/>
            <person name="Alam I."/>
            <person name="Rashid M."/>
            <person name="Vinu M."/>
            <person name="Ba-Alawi W."/>
            <person name="Anthony Kamau A."/>
            <person name="Kamanda Ngugi D."/>
            <person name="Goker M."/>
            <person name="Klenk H.P."/>
            <person name="Bajic V."/>
            <person name="Stingl U."/>
        </authorList>
    </citation>
    <scope>NUCLEOTIDE SEQUENCE [LARGE SCALE GENOMIC DNA]</scope>
    <source>
        <strain evidence="8">SCGC-AAA261D19</strain>
    </source>
</reference>
<feature type="domain" description="Fe-S hydro-lyase tartrate dehydratase alpha-type catalytic" evidence="7">
    <location>
        <begin position="9"/>
        <end position="273"/>
    </location>
</feature>
<gene>
    <name evidence="8" type="ORF">AKJ43_02985</name>
</gene>
<keyword evidence="5" id="KW-0411">Iron-sulfur</keyword>
<keyword evidence="3" id="KW-0479">Metal-binding</keyword>
<dbReference type="PANTHER" id="PTHR30389:SF17">
    <property type="entry name" value="L(+)-TARTRATE DEHYDRATASE SUBUNIT ALPHA-RELATED"/>
    <property type="match status" value="1"/>
</dbReference>
<protein>
    <submittedName>
        <fullName evidence="8">Fumarate hydratase</fullName>
    </submittedName>
</protein>
<dbReference type="Pfam" id="PF05681">
    <property type="entry name" value="Fumerase"/>
    <property type="match status" value="1"/>
</dbReference>
<comment type="similarity">
    <text evidence="1">Belongs to the class-I fumarase family.</text>
</comment>
<evidence type="ECO:0000313" key="9">
    <source>
        <dbReference type="Proteomes" id="UP000070400"/>
    </source>
</evidence>
<evidence type="ECO:0000256" key="3">
    <source>
        <dbReference type="ARBA" id="ARBA00022723"/>
    </source>
</evidence>
<dbReference type="PATRIC" id="fig|1698273.3.peg.551"/>
<sequence>MDLALLEDKLVEAITKAATTIPKPTFEALKKSKERENGVAEAQLDVILQNIKIGSKKRIPICQDTGTPTFYVEAGSGFSNLKKVGPIIVRAVRRATKETPLRPNAVHPITGKNSGDNTGKNIPYIEWQIADSNELKIVYLPKSGGSENMSQLTMMPPAKGLDGVKEIVLDRVATMKGKPCPPTVVGIGLGGGSNIAMNLAKRALLRPVGVHHEERIISDLEVELKEKLNELGVGPMGLGGKTTVLDVKIEYAHRHPASYPVGIVPQCWANRRVPVFVSADGSIEVGE</sequence>
<evidence type="ECO:0000313" key="8">
    <source>
        <dbReference type="EMBL" id="KXB01865.1"/>
    </source>
</evidence>
<proteinExistence type="inferred from homology"/>
<dbReference type="NCBIfam" id="TIGR00722">
    <property type="entry name" value="ttdA_fumA_fumB"/>
    <property type="match status" value="1"/>
</dbReference>
<evidence type="ECO:0000256" key="6">
    <source>
        <dbReference type="ARBA" id="ARBA00023239"/>
    </source>
</evidence>
<dbReference type="PANTHER" id="PTHR30389">
    <property type="entry name" value="FUMARATE HYDRATASE-RELATED"/>
    <property type="match status" value="1"/>
</dbReference>
<dbReference type="Proteomes" id="UP000070400">
    <property type="component" value="Unassembled WGS sequence"/>
</dbReference>
<dbReference type="GO" id="GO:0051539">
    <property type="term" value="F:4 iron, 4 sulfur cluster binding"/>
    <property type="evidence" value="ECO:0007669"/>
    <property type="project" value="UniProtKB-KW"/>
</dbReference>
<accession>A0A133V5Z7</accession>
<evidence type="ECO:0000256" key="2">
    <source>
        <dbReference type="ARBA" id="ARBA00022485"/>
    </source>
</evidence>
<name>A0A133V5Z7_9EURY</name>
<keyword evidence="6" id="KW-0456">Lyase</keyword>
<dbReference type="AlphaFoldDB" id="A0A133V5Z7"/>
<organism evidence="8 9">
    <name type="scientific">candidate division MSBL1 archaeon SCGC-AAA261D19</name>
    <dbReference type="NCBI Taxonomy" id="1698273"/>
    <lineage>
        <taxon>Archaea</taxon>
        <taxon>Methanobacteriati</taxon>
        <taxon>Methanobacteriota</taxon>
        <taxon>candidate division MSBL1</taxon>
    </lineage>
</organism>
<evidence type="ECO:0000256" key="5">
    <source>
        <dbReference type="ARBA" id="ARBA00023014"/>
    </source>
</evidence>
<keyword evidence="4" id="KW-0408">Iron</keyword>
<evidence type="ECO:0000256" key="1">
    <source>
        <dbReference type="ARBA" id="ARBA00008876"/>
    </source>
</evidence>
<keyword evidence="2" id="KW-0004">4Fe-4S</keyword>
<dbReference type="NCBIfam" id="NF004885">
    <property type="entry name" value="PRK06246.1"/>
    <property type="match status" value="1"/>
</dbReference>
<dbReference type="InterPro" id="IPR051208">
    <property type="entry name" value="Class-I_Fumarase/Tartrate_DH"/>
</dbReference>
<dbReference type="InterPro" id="IPR004646">
    <property type="entry name" value="Fe-S_hydro-lyase_TtdA-typ_cat"/>
</dbReference>
<dbReference type="GO" id="GO:0046872">
    <property type="term" value="F:metal ion binding"/>
    <property type="evidence" value="ECO:0007669"/>
    <property type="project" value="UniProtKB-KW"/>
</dbReference>
<evidence type="ECO:0000256" key="4">
    <source>
        <dbReference type="ARBA" id="ARBA00023004"/>
    </source>
</evidence>
<comment type="caution">
    <text evidence="8">The sequence shown here is derived from an EMBL/GenBank/DDBJ whole genome shotgun (WGS) entry which is preliminary data.</text>
</comment>